<comment type="caution">
    <text evidence="2">The sequence shown here is derived from an EMBL/GenBank/DDBJ whole genome shotgun (WGS) entry which is preliminary data.</text>
</comment>
<proteinExistence type="predicted"/>
<evidence type="ECO:0000313" key="2">
    <source>
        <dbReference type="EMBL" id="KAK9005144.1"/>
    </source>
</evidence>
<reference evidence="2 3" key="1">
    <citation type="journal article" date="2024" name="G3 (Bethesda)">
        <title>Genome assembly of Hibiscus sabdariffa L. provides insights into metabolisms of medicinal natural products.</title>
        <authorList>
            <person name="Kim T."/>
        </authorList>
    </citation>
    <scope>NUCLEOTIDE SEQUENCE [LARGE SCALE GENOMIC DNA]</scope>
    <source>
        <strain evidence="2">TK-2024</strain>
        <tissue evidence="2">Old leaves</tissue>
    </source>
</reference>
<gene>
    <name evidence="2" type="ORF">V6N11_042590</name>
</gene>
<accession>A0ABR2QWS9</accession>
<dbReference type="EMBL" id="JBBPBN010000030">
    <property type="protein sequence ID" value="KAK9005144.1"/>
    <property type="molecule type" value="Genomic_DNA"/>
</dbReference>
<name>A0ABR2QWS9_9ROSI</name>
<keyword evidence="3" id="KW-1185">Reference proteome</keyword>
<organism evidence="2 3">
    <name type="scientific">Hibiscus sabdariffa</name>
    <name type="common">roselle</name>
    <dbReference type="NCBI Taxonomy" id="183260"/>
    <lineage>
        <taxon>Eukaryota</taxon>
        <taxon>Viridiplantae</taxon>
        <taxon>Streptophyta</taxon>
        <taxon>Embryophyta</taxon>
        <taxon>Tracheophyta</taxon>
        <taxon>Spermatophyta</taxon>
        <taxon>Magnoliopsida</taxon>
        <taxon>eudicotyledons</taxon>
        <taxon>Gunneridae</taxon>
        <taxon>Pentapetalae</taxon>
        <taxon>rosids</taxon>
        <taxon>malvids</taxon>
        <taxon>Malvales</taxon>
        <taxon>Malvaceae</taxon>
        <taxon>Malvoideae</taxon>
        <taxon>Hibiscus</taxon>
    </lineage>
</organism>
<evidence type="ECO:0000313" key="3">
    <source>
        <dbReference type="Proteomes" id="UP001396334"/>
    </source>
</evidence>
<dbReference type="Proteomes" id="UP001396334">
    <property type="component" value="Unassembled WGS sequence"/>
</dbReference>
<protein>
    <submittedName>
        <fullName evidence="2">Uncharacterized protein</fullName>
    </submittedName>
</protein>
<feature type="region of interest" description="Disordered" evidence="1">
    <location>
        <begin position="107"/>
        <end position="130"/>
    </location>
</feature>
<sequence length="176" mass="20000">MGCRFSCFGQSSCPQTLPDQEGAKYDYNRNRSSCSVLSLPMSVCMWKNEAKERELLQEKEQQQQNKGKELTLEDWLIASPGLQKMKGTSSRGEYHVFKHHSSKRVFPSFVEENPNSSRGSSSKARRSLKDVGTEDIIEVSLSMNQSGKSKKRVSFRLPEEADIFIFHSSPPEEESQ</sequence>
<evidence type="ECO:0000256" key="1">
    <source>
        <dbReference type="SAM" id="MobiDB-lite"/>
    </source>
</evidence>